<protein>
    <submittedName>
        <fullName evidence="1">Uncharacterized protein</fullName>
    </submittedName>
</protein>
<gene>
    <name evidence="1" type="ORF">LBAT_0117</name>
</gene>
<dbReference type="PATRIC" id="fig|1600.4.peg.121"/>
<dbReference type="RefSeq" id="WP_060459061.1">
    <property type="nucleotide sequence ID" value="NZ_AP014808.1"/>
</dbReference>
<organism evidence="1 2">
    <name type="scientific">Lactobacillus acetotolerans</name>
    <dbReference type="NCBI Taxonomy" id="1600"/>
    <lineage>
        <taxon>Bacteria</taxon>
        <taxon>Bacillati</taxon>
        <taxon>Bacillota</taxon>
        <taxon>Bacilli</taxon>
        <taxon>Lactobacillales</taxon>
        <taxon>Lactobacillaceae</taxon>
        <taxon>Lactobacillus</taxon>
    </lineage>
</organism>
<dbReference type="AlphaFoldDB" id="A0A0D6A194"/>
<accession>A0A0D6A194</accession>
<reference evidence="1 2" key="1">
    <citation type="submission" date="2015-03" db="EMBL/GenBank/DDBJ databases">
        <title>Complete genome sequence of Lactobacillus acetotolerans NBRC 13120.</title>
        <authorList>
            <person name="Toh H."/>
            <person name="Morita H."/>
            <person name="Fujita N."/>
        </authorList>
    </citation>
    <scope>NUCLEOTIDE SEQUENCE [LARGE SCALE GENOMIC DNA]</scope>
    <source>
        <strain evidence="1 2">NBRC 13120</strain>
    </source>
</reference>
<evidence type="ECO:0000313" key="2">
    <source>
        <dbReference type="Proteomes" id="UP000035709"/>
    </source>
</evidence>
<name>A0A0D6A194_9LACO</name>
<sequence length="111" mass="13074">MDLKDLHDYVKNNYEKGKYSDAEEKYKNAGKYYSKKKYYFNKSNTNNHKTSDYKLGYDQAINDYKHNKSFHTYPKNAVNLGNSISKGKMNEVSDFIDGYNTAKEIIIRNMN</sequence>
<dbReference type="OrthoDB" id="2143962at2"/>
<dbReference type="Proteomes" id="UP000035709">
    <property type="component" value="Chromosome"/>
</dbReference>
<proteinExistence type="predicted"/>
<evidence type="ECO:0000313" key="1">
    <source>
        <dbReference type="EMBL" id="BAQ56506.1"/>
    </source>
</evidence>
<dbReference type="STRING" id="1600.LBAT_0117"/>
<dbReference type="KEGG" id="lae:LBAT_0117"/>
<keyword evidence="2" id="KW-1185">Reference proteome</keyword>
<dbReference type="EMBL" id="AP014808">
    <property type="protein sequence ID" value="BAQ56506.1"/>
    <property type="molecule type" value="Genomic_DNA"/>
</dbReference>